<dbReference type="Proteomes" id="UP000029665">
    <property type="component" value="Unassembled WGS sequence"/>
</dbReference>
<proteinExistence type="predicted"/>
<dbReference type="InterPro" id="IPR036282">
    <property type="entry name" value="Glutathione-S-Trfase_C_sf"/>
</dbReference>
<dbReference type="PANTHER" id="PTHR12289">
    <property type="entry name" value="METAXIN RELATED"/>
    <property type="match status" value="1"/>
</dbReference>
<dbReference type="InterPro" id="IPR050931">
    <property type="entry name" value="Mito_Protein_Transport_Metaxin"/>
</dbReference>
<dbReference type="AlphaFoldDB" id="A0A060SZE3"/>
<dbReference type="HOGENOM" id="CLU_077463_0_0_1"/>
<dbReference type="STRING" id="5643.A0A060SZE3"/>
<keyword evidence="3" id="KW-1185">Reference proteome</keyword>
<feature type="domain" description="Metaxin glutathione S-transferase" evidence="1">
    <location>
        <begin position="225"/>
        <end position="289"/>
    </location>
</feature>
<dbReference type="OMA" id="RNAWLYT"/>
<accession>A0A060SZE3</accession>
<gene>
    <name evidence="2" type="ORF">BN946_scf184679.g2</name>
</gene>
<dbReference type="OrthoDB" id="198787at2759"/>
<dbReference type="Pfam" id="PF17171">
    <property type="entry name" value="GST_C_6"/>
    <property type="match status" value="1"/>
</dbReference>
<comment type="caution">
    <text evidence="2">The sequence shown here is derived from an EMBL/GenBank/DDBJ whole genome shotgun (WGS) entry which is preliminary data.</text>
</comment>
<evidence type="ECO:0000313" key="2">
    <source>
        <dbReference type="EMBL" id="CDO77923.1"/>
    </source>
</evidence>
<reference evidence="2" key="1">
    <citation type="submission" date="2014-01" db="EMBL/GenBank/DDBJ databases">
        <title>The genome of the white-rot fungus Pycnoporus cinnabarinus: a basidiomycete model with a versatile arsenal for lignocellulosic biomass breakdown.</title>
        <authorList>
            <person name="Levasseur A."/>
            <person name="Lomascolo A."/>
            <person name="Ruiz-Duenas F.J."/>
            <person name="Uzan E."/>
            <person name="Piumi F."/>
            <person name="Kues U."/>
            <person name="Ram A.F.J."/>
            <person name="Murat C."/>
            <person name="Haon M."/>
            <person name="Benoit I."/>
            <person name="Arfi Y."/>
            <person name="Chevret D."/>
            <person name="Drula E."/>
            <person name="Kwon M.J."/>
            <person name="Gouret P."/>
            <person name="Lesage-Meessen L."/>
            <person name="Lombard V."/>
            <person name="Mariette J."/>
            <person name="Noirot C."/>
            <person name="Park J."/>
            <person name="Patyshakuliyeva A."/>
            <person name="Wieneger R.A.B."/>
            <person name="Wosten H.A.B."/>
            <person name="Martin F."/>
            <person name="Coutinho P.M."/>
            <person name="de Vries R."/>
            <person name="Martinez A.T."/>
            <person name="Klopp C."/>
            <person name="Pontarotti P."/>
            <person name="Henrissat B."/>
            <person name="Record E."/>
        </authorList>
    </citation>
    <scope>NUCLEOTIDE SEQUENCE [LARGE SCALE GENOMIC DNA]</scope>
    <source>
        <strain evidence="2">BRFM137</strain>
    </source>
</reference>
<name>A0A060SZE3_PYCCI</name>
<dbReference type="GO" id="GO:0001401">
    <property type="term" value="C:SAM complex"/>
    <property type="evidence" value="ECO:0007669"/>
    <property type="project" value="TreeGrafter"/>
</dbReference>
<evidence type="ECO:0000259" key="1">
    <source>
        <dbReference type="Pfam" id="PF17171"/>
    </source>
</evidence>
<dbReference type="SUPFAM" id="SSF47616">
    <property type="entry name" value="GST C-terminal domain-like"/>
    <property type="match status" value="1"/>
</dbReference>
<evidence type="ECO:0000313" key="3">
    <source>
        <dbReference type="Proteomes" id="UP000029665"/>
    </source>
</evidence>
<dbReference type="GO" id="GO:0007005">
    <property type="term" value="P:mitochondrion organization"/>
    <property type="evidence" value="ECO:0007669"/>
    <property type="project" value="TreeGrafter"/>
</dbReference>
<dbReference type="InterPro" id="IPR033468">
    <property type="entry name" value="Metaxin_GST"/>
</dbReference>
<dbReference type="PANTHER" id="PTHR12289:SF77">
    <property type="entry name" value="METAXIN-2"/>
    <property type="match status" value="1"/>
</dbReference>
<dbReference type="EMBL" id="CCBP010000555">
    <property type="protein sequence ID" value="CDO77923.1"/>
    <property type="molecule type" value="Genomic_DNA"/>
</dbReference>
<sequence length="306" mass="33805">MASPLALSLPAPLRHFFSLFPLYTHPPIDSPDKAHPVTSPTLWISPPFSPDADVLSSDVECLKWQAYLALRGISDVAVRWDVAVDGALDNRLPNLHVPLRTLPGASPEVRQQDDGEGELLPAHLIPEWVDGQVGALDSLEGYANEAARDESRAWVSLLEGNVHAALVLSQPSSPSLWHFLSPYHNKPRPLDAVVAHPPAPLFGISSLLPSYGTHLDVDAIEQQYKDAISSLSERLGTDKWFLGSSLVRSPTALDALVFAYLHSILHSKEHTLRFEVTRRVNLVAWERRVQSQVRGAFRTLEVVRQS</sequence>
<organism evidence="2 3">
    <name type="scientific">Pycnoporus cinnabarinus</name>
    <name type="common">Cinnabar-red polypore</name>
    <name type="synonym">Trametes cinnabarina</name>
    <dbReference type="NCBI Taxonomy" id="5643"/>
    <lineage>
        <taxon>Eukaryota</taxon>
        <taxon>Fungi</taxon>
        <taxon>Dikarya</taxon>
        <taxon>Basidiomycota</taxon>
        <taxon>Agaricomycotina</taxon>
        <taxon>Agaricomycetes</taxon>
        <taxon>Polyporales</taxon>
        <taxon>Polyporaceae</taxon>
        <taxon>Trametes</taxon>
    </lineage>
</organism>
<protein>
    <recommendedName>
        <fullName evidence="1">Metaxin glutathione S-transferase domain-containing protein</fullName>
    </recommendedName>
</protein>